<reference evidence="2 3" key="1">
    <citation type="submission" date="2016-03" db="EMBL/GenBank/DDBJ databases">
        <authorList>
            <person name="Ploux O."/>
        </authorList>
    </citation>
    <scope>NUCLEOTIDE SEQUENCE [LARGE SCALE GENOMIC DNA]</scope>
    <source>
        <strain evidence="2 3">BER2</strain>
    </source>
</reference>
<evidence type="ECO:0000313" key="3">
    <source>
        <dbReference type="Proteomes" id="UP000075391"/>
    </source>
</evidence>
<protein>
    <recommendedName>
        <fullName evidence="4">Porin</fullName>
    </recommendedName>
</protein>
<name>A0A150WT58_BDEBC</name>
<organism evidence="2 3">
    <name type="scientific">Bdellovibrio bacteriovorus</name>
    <dbReference type="NCBI Taxonomy" id="959"/>
    <lineage>
        <taxon>Bacteria</taxon>
        <taxon>Pseudomonadati</taxon>
        <taxon>Bdellovibrionota</taxon>
        <taxon>Bdellovibrionia</taxon>
        <taxon>Bdellovibrionales</taxon>
        <taxon>Pseudobdellovibrionaceae</taxon>
        <taxon>Bdellovibrio</taxon>
    </lineage>
</organism>
<evidence type="ECO:0000256" key="1">
    <source>
        <dbReference type="SAM" id="SignalP"/>
    </source>
</evidence>
<proteinExistence type="predicted"/>
<feature type="signal peptide" evidence="1">
    <location>
        <begin position="1"/>
        <end position="20"/>
    </location>
</feature>
<keyword evidence="1" id="KW-0732">Signal</keyword>
<gene>
    <name evidence="2" type="ORF">AZI85_16915</name>
</gene>
<dbReference type="InterPro" id="IPR010870">
    <property type="entry name" value="Porin_O/P"/>
</dbReference>
<feature type="chain" id="PRO_5007573671" description="Porin" evidence="1">
    <location>
        <begin position="21"/>
        <end position="353"/>
    </location>
</feature>
<evidence type="ECO:0008006" key="4">
    <source>
        <dbReference type="Google" id="ProtNLM"/>
    </source>
</evidence>
<accession>A0A150WT58</accession>
<sequence>MKKFLFTTLVTTATALSAQAGSLNLDLRADYNSTTYTDSTLPDQTKFYFKTGRLDYQAKALEDLSFRVRLAFNKDATRGVDAAQTAVEYAYLTHKMNDTFSLSFGKFNTEFGGFEGATSGADLYLTSEFYTRANLTGAAGQTLGAFNLGTSTLLYATGVKGTFSFSGQTVHVLATNEAGGDTAVGPTASQNSSMYGVIYRGAFLEKALNFNLSYHTMTGPTADDKHQFMAAGVLWNSSPITFQFDYLVSEFKQDLTDSKDTTTSMVAKLAYTGWEQWTPRLEFTSTEDKQEIAGDITQKFMGYGVVVEYKPYVDTNFRYHLSYNNITEKPETGDDVKRDEVVVGARLMADFLK</sequence>
<dbReference type="RefSeq" id="WP_063243272.1">
    <property type="nucleotide sequence ID" value="NZ_LUKF01000007.1"/>
</dbReference>
<evidence type="ECO:0000313" key="2">
    <source>
        <dbReference type="EMBL" id="KYG67678.1"/>
    </source>
</evidence>
<dbReference type="SUPFAM" id="SSF56935">
    <property type="entry name" value="Porins"/>
    <property type="match status" value="1"/>
</dbReference>
<dbReference type="AlphaFoldDB" id="A0A150WT58"/>
<comment type="caution">
    <text evidence="2">The sequence shown here is derived from an EMBL/GenBank/DDBJ whole genome shotgun (WGS) entry which is preliminary data.</text>
</comment>
<dbReference type="Proteomes" id="UP000075391">
    <property type="component" value="Unassembled WGS sequence"/>
</dbReference>
<dbReference type="OrthoDB" id="5289072at2"/>
<dbReference type="EMBL" id="LUKF01000007">
    <property type="protein sequence ID" value="KYG67678.1"/>
    <property type="molecule type" value="Genomic_DNA"/>
</dbReference>
<dbReference type="Pfam" id="PF07396">
    <property type="entry name" value="Porin_O_P"/>
    <property type="match status" value="1"/>
</dbReference>